<protein>
    <submittedName>
        <fullName evidence="2">Uncharacterized protein</fullName>
    </submittedName>
</protein>
<keyword evidence="1" id="KW-0732">Signal</keyword>
<evidence type="ECO:0000313" key="2">
    <source>
        <dbReference type="EMBL" id="KAH3704737.1"/>
    </source>
</evidence>
<sequence>MKSSLPQLLAFFSLLYTVTQNPCHSLSQNQHILFTVKPNTIHANGLALGNINRTSVISASSPVNRTSLISVSSPVNRTSLISVSSPVNRTSLISASSPVNRTSLISASSTVNALNAIEMTLNTTDVSIAATTHQPIAHGFLLGAVSMDKAPEFVHPGQESVPSEHSALISRCKLLCTSGLPCPPECLAHPNIWSDTIGKRSDQHIGIVSLLKNFSDDTYTTRRTDTLKMTVTSSDTFVL</sequence>
<name>A0A9D3YPN5_DREPO</name>
<gene>
    <name evidence="2" type="ORF">DPMN_079798</name>
</gene>
<dbReference type="Proteomes" id="UP000828390">
    <property type="component" value="Unassembled WGS sequence"/>
</dbReference>
<evidence type="ECO:0000256" key="1">
    <source>
        <dbReference type="SAM" id="SignalP"/>
    </source>
</evidence>
<dbReference type="AlphaFoldDB" id="A0A9D3YPN5"/>
<organism evidence="2 3">
    <name type="scientific">Dreissena polymorpha</name>
    <name type="common">Zebra mussel</name>
    <name type="synonym">Mytilus polymorpha</name>
    <dbReference type="NCBI Taxonomy" id="45954"/>
    <lineage>
        <taxon>Eukaryota</taxon>
        <taxon>Metazoa</taxon>
        <taxon>Spiralia</taxon>
        <taxon>Lophotrochozoa</taxon>
        <taxon>Mollusca</taxon>
        <taxon>Bivalvia</taxon>
        <taxon>Autobranchia</taxon>
        <taxon>Heteroconchia</taxon>
        <taxon>Euheterodonta</taxon>
        <taxon>Imparidentia</taxon>
        <taxon>Neoheterodontei</taxon>
        <taxon>Myida</taxon>
        <taxon>Dreissenoidea</taxon>
        <taxon>Dreissenidae</taxon>
        <taxon>Dreissena</taxon>
    </lineage>
</organism>
<dbReference type="EMBL" id="JAIWYP010000015">
    <property type="protein sequence ID" value="KAH3704737.1"/>
    <property type="molecule type" value="Genomic_DNA"/>
</dbReference>
<reference evidence="2" key="2">
    <citation type="submission" date="2020-11" db="EMBL/GenBank/DDBJ databases">
        <authorList>
            <person name="McCartney M.A."/>
            <person name="Auch B."/>
            <person name="Kono T."/>
            <person name="Mallez S."/>
            <person name="Becker A."/>
            <person name="Gohl D.M."/>
            <person name="Silverstein K.A.T."/>
            <person name="Koren S."/>
            <person name="Bechman K.B."/>
            <person name="Herman A."/>
            <person name="Abrahante J.E."/>
            <person name="Garbe J."/>
        </authorList>
    </citation>
    <scope>NUCLEOTIDE SEQUENCE</scope>
    <source>
        <strain evidence="2">Duluth1</strain>
        <tissue evidence="2">Whole animal</tissue>
    </source>
</reference>
<accession>A0A9D3YPN5</accession>
<feature type="chain" id="PRO_5039019895" evidence="1">
    <location>
        <begin position="21"/>
        <end position="239"/>
    </location>
</feature>
<feature type="signal peptide" evidence="1">
    <location>
        <begin position="1"/>
        <end position="20"/>
    </location>
</feature>
<keyword evidence="3" id="KW-1185">Reference proteome</keyword>
<evidence type="ECO:0000313" key="3">
    <source>
        <dbReference type="Proteomes" id="UP000828390"/>
    </source>
</evidence>
<reference evidence="2" key="1">
    <citation type="journal article" date="2019" name="bioRxiv">
        <title>The Genome of the Zebra Mussel, Dreissena polymorpha: A Resource for Invasive Species Research.</title>
        <authorList>
            <person name="McCartney M.A."/>
            <person name="Auch B."/>
            <person name="Kono T."/>
            <person name="Mallez S."/>
            <person name="Zhang Y."/>
            <person name="Obille A."/>
            <person name="Becker A."/>
            <person name="Abrahante J.E."/>
            <person name="Garbe J."/>
            <person name="Badalamenti J.P."/>
            <person name="Herman A."/>
            <person name="Mangelson H."/>
            <person name="Liachko I."/>
            <person name="Sullivan S."/>
            <person name="Sone E.D."/>
            <person name="Koren S."/>
            <person name="Silverstein K.A.T."/>
            <person name="Beckman K.B."/>
            <person name="Gohl D.M."/>
        </authorList>
    </citation>
    <scope>NUCLEOTIDE SEQUENCE</scope>
    <source>
        <strain evidence="2">Duluth1</strain>
        <tissue evidence="2">Whole animal</tissue>
    </source>
</reference>
<comment type="caution">
    <text evidence="2">The sequence shown here is derived from an EMBL/GenBank/DDBJ whole genome shotgun (WGS) entry which is preliminary data.</text>
</comment>
<proteinExistence type="predicted"/>